<dbReference type="EMBL" id="LIBB01000763">
    <property type="protein sequence ID" value="KRO65739.1"/>
    <property type="molecule type" value="Genomic_DNA"/>
</dbReference>
<evidence type="ECO:0000256" key="3">
    <source>
        <dbReference type="ARBA" id="ARBA00023002"/>
    </source>
</evidence>
<dbReference type="InterPro" id="IPR002372">
    <property type="entry name" value="PQQ_rpt_dom"/>
</dbReference>
<dbReference type="InterPro" id="IPR015943">
    <property type="entry name" value="WD40/YVTN_repeat-like_dom_sf"/>
</dbReference>
<organism evidence="5 6">
    <name type="scientific">OM182 bacterium BACL3 MAG-120507-bin80</name>
    <dbReference type="NCBI Taxonomy" id="1655577"/>
    <lineage>
        <taxon>Bacteria</taxon>
        <taxon>Pseudomonadati</taxon>
        <taxon>Pseudomonadota</taxon>
        <taxon>Gammaproteobacteria</taxon>
        <taxon>OMG group</taxon>
        <taxon>OM182 clade</taxon>
    </lineage>
</organism>
<dbReference type="InterPro" id="IPR018391">
    <property type="entry name" value="PQQ_b-propeller_rpt"/>
</dbReference>
<feature type="domain" description="Pyrrolo-quinoline quinone repeat" evidence="4">
    <location>
        <begin position="2"/>
        <end position="151"/>
    </location>
</feature>
<keyword evidence="3" id="KW-0560">Oxidoreductase</keyword>
<dbReference type="Proteomes" id="UP000051934">
    <property type="component" value="Unassembled WGS sequence"/>
</dbReference>
<dbReference type="AlphaFoldDB" id="A0A0R2RWY5"/>
<evidence type="ECO:0000256" key="2">
    <source>
        <dbReference type="ARBA" id="ARBA00008156"/>
    </source>
</evidence>
<dbReference type="Gene3D" id="2.130.10.10">
    <property type="entry name" value="YVTN repeat-like/Quinoprotein amine dehydrogenase"/>
    <property type="match status" value="1"/>
</dbReference>
<dbReference type="PANTHER" id="PTHR32303">
    <property type="entry name" value="QUINOPROTEIN ALCOHOL DEHYDROGENASE (CYTOCHROME C)"/>
    <property type="match status" value="1"/>
</dbReference>
<dbReference type="InterPro" id="IPR011047">
    <property type="entry name" value="Quinoprotein_ADH-like_sf"/>
</dbReference>
<sequence>MVYALDPDADGELLWETRAGSGGTMGGIHYGMSSDGDGLFVGVSDLPTKNPYNVGEGQPGIHRLDLASGAIEWRNLLPNVCGETKFLCFQGISAAVSSSPGLVFAGGLDGMLRAFDAESGAILWETNTVQEYGDINGVRGFGGAIEADGPVIAGGSVYITSGYEKWGEQPGNMLLVYSIKK</sequence>
<dbReference type="Pfam" id="PF13360">
    <property type="entry name" value="PQQ_2"/>
    <property type="match status" value="1"/>
</dbReference>
<accession>A0A0R2RWY5</accession>
<protein>
    <recommendedName>
        <fullName evidence="4">Pyrrolo-quinoline quinone repeat domain-containing protein</fullName>
    </recommendedName>
</protein>
<name>A0A0R2RWY5_9GAMM</name>
<comment type="caution">
    <text evidence="5">The sequence shown here is derived from an EMBL/GenBank/DDBJ whole genome shotgun (WGS) entry which is preliminary data.</text>
</comment>
<gene>
    <name evidence="5" type="ORF">ABR69_00140</name>
</gene>
<reference evidence="5 6" key="1">
    <citation type="submission" date="2015-10" db="EMBL/GenBank/DDBJ databases">
        <title>Metagenome-Assembled Genomes uncover a global brackish microbiome.</title>
        <authorList>
            <person name="Hugerth L.W."/>
            <person name="Larsson J."/>
            <person name="Alneberg J."/>
            <person name="Lindh M.V."/>
            <person name="Legrand C."/>
            <person name="Pinhassi J."/>
            <person name="Andersson A.F."/>
        </authorList>
    </citation>
    <scope>NUCLEOTIDE SEQUENCE [LARGE SCALE GENOMIC DNA]</scope>
    <source>
        <strain evidence="5">BACL4 MAG-120507-bin80</strain>
    </source>
</reference>
<evidence type="ECO:0000313" key="6">
    <source>
        <dbReference type="Proteomes" id="UP000051934"/>
    </source>
</evidence>
<dbReference type="SUPFAM" id="SSF50998">
    <property type="entry name" value="Quinoprotein alcohol dehydrogenase-like"/>
    <property type="match status" value="1"/>
</dbReference>
<dbReference type="SMART" id="SM00564">
    <property type="entry name" value="PQQ"/>
    <property type="match status" value="1"/>
</dbReference>
<comment type="similarity">
    <text evidence="2">Belongs to the bacterial PQQ dehydrogenase family.</text>
</comment>
<comment type="cofactor">
    <cofactor evidence="1">
        <name>pyrroloquinoline quinone</name>
        <dbReference type="ChEBI" id="CHEBI:58442"/>
    </cofactor>
</comment>
<evidence type="ECO:0000256" key="1">
    <source>
        <dbReference type="ARBA" id="ARBA00001931"/>
    </source>
</evidence>
<dbReference type="PANTHER" id="PTHR32303:SF10">
    <property type="entry name" value="OUTER MEMBRANE PROTEIN ASSEMBLY FACTOR BAMB"/>
    <property type="match status" value="1"/>
</dbReference>
<dbReference type="GO" id="GO:0016491">
    <property type="term" value="F:oxidoreductase activity"/>
    <property type="evidence" value="ECO:0007669"/>
    <property type="project" value="UniProtKB-KW"/>
</dbReference>
<evidence type="ECO:0000259" key="4">
    <source>
        <dbReference type="Pfam" id="PF13360"/>
    </source>
</evidence>
<proteinExistence type="inferred from homology"/>
<evidence type="ECO:0000313" key="5">
    <source>
        <dbReference type="EMBL" id="KRO65739.1"/>
    </source>
</evidence>